<dbReference type="PANTHER" id="PTHR10907:SF47">
    <property type="entry name" value="REGUCALCIN"/>
    <property type="match status" value="1"/>
</dbReference>
<dbReference type="GO" id="GO:0030234">
    <property type="term" value="F:enzyme regulator activity"/>
    <property type="evidence" value="ECO:0007669"/>
    <property type="project" value="InterPro"/>
</dbReference>
<dbReference type="GO" id="GO:0005737">
    <property type="term" value="C:cytoplasm"/>
    <property type="evidence" value="ECO:0007669"/>
    <property type="project" value="UniProtKB-SubCell"/>
</dbReference>
<dbReference type="InterPro" id="IPR008367">
    <property type="entry name" value="Regucalcin"/>
</dbReference>
<comment type="similarity">
    <text evidence="6">Belongs to the SMP-30/CGR1 family.</text>
</comment>
<comment type="cofactor">
    <cofactor evidence="15">
        <name>Zn(2+)</name>
        <dbReference type="ChEBI" id="CHEBI:29105"/>
    </cofactor>
    <text evidence="15">Binds 1 divalent metal cation per subunit.</text>
</comment>
<feature type="binding site" evidence="15">
    <location>
        <position position="111"/>
    </location>
    <ligand>
        <name>substrate</name>
    </ligand>
</feature>
<feature type="binding site" evidence="15">
    <location>
        <position position="19"/>
    </location>
    <ligand>
        <name>a divalent metal cation</name>
        <dbReference type="ChEBI" id="CHEBI:60240"/>
    </ligand>
</feature>
<dbReference type="PANTHER" id="PTHR10907">
    <property type="entry name" value="REGUCALCIN"/>
    <property type="match status" value="1"/>
</dbReference>
<comment type="cofactor">
    <cofactor evidence="3">
        <name>Mn(2+)</name>
        <dbReference type="ChEBI" id="CHEBI:29035"/>
    </cofactor>
</comment>
<feature type="binding site" evidence="15">
    <location>
        <position position="165"/>
    </location>
    <ligand>
        <name>a divalent metal cation</name>
        <dbReference type="ChEBI" id="CHEBI:60240"/>
    </ligand>
</feature>
<keyword evidence="12" id="KW-0106">Calcium</keyword>
<evidence type="ECO:0000256" key="7">
    <source>
        <dbReference type="ARBA" id="ARBA00013227"/>
    </source>
</evidence>
<evidence type="ECO:0000256" key="12">
    <source>
        <dbReference type="ARBA" id="ARBA00022837"/>
    </source>
</evidence>
<evidence type="ECO:0000256" key="13">
    <source>
        <dbReference type="ARBA" id="ARBA00032464"/>
    </source>
</evidence>
<proteinExistence type="inferred from homology"/>
<evidence type="ECO:0000256" key="11">
    <source>
        <dbReference type="ARBA" id="ARBA00022801"/>
    </source>
</evidence>
<keyword evidence="11" id="KW-0378">Hydrolase</keyword>
<dbReference type="EC" id="3.1.1.17" evidence="7"/>
<feature type="active site" description="Proton donor/acceptor" evidence="14">
    <location>
        <position position="215"/>
    </location>
</feature>
<dbReference type="InterPro" id="IPR011042">
    <property type="entry name" value="6-blade_b-propeller_TolB-like"/>
</dbReference>
<evidence type="ECO:0000256" key="5">
    <source>
        <dbReference type="ARBA" id="ARBA00004496"/>
    </source>
</evidence>
<keyword evidence="9" id="KW-0963">Cytoplasm</keyword>
<evidence type="ECO:0000256" key="3">
    <source>
        <dbReference type="ARBA" id="ARBA00001936"/>
    </source>
</evidence>
<feature type="binding site" evidence="15">
    <location>
        <position position="113"/>
    </location>
    <ligand>
        <name>substrate</name>
    </ligand>
</feature>
<sequence length="310" mass="34512">MAKIECVFDASGYKVGLGEGPHWDDKNQRLLWVDVFDRSDETKGKTLHIYDAATGTDRAIKLCSFVTSVVPRKNKSSSVAVTFERNFAFLDLETGKLEIIKTVDDDKQRNRFNDGKCDAVGRYWAGTLGPEPVPTQILPYQGSLYSLDVGSSNVRQTHKEISLSNGLGWSTDNKIMYHIDTYERKVFAYDFDLVSGSVTNKRVAIDVAPELGWPDGLCVDIEDKVWVAMYDGGQVVRFDPSNGAVLRSVKLPVSKVTSCCWGGKNFDELYVTSAREFLSEEKVKNEPLAGSVFKVTNLNCKGMRANEFDG</sequence>
<feature type="binding site" evidence="15">
    <location>
        <position position="131"/>
    </location>
    <ligand>
        <name>substrate</name>
    </ligand>
</feature>
<dbReference type="InterPro" id="IPR005511">
    <property type="entry name" value="SMP-30"/>
</dbReference>
<name>A0A7D9DCI1_PARCT</name>
<dbReference type="Gene3D" id="2.120.10.30">
    <property type="entry name" value="TolB, C-terminal domain"/>
    <property type="match status" value="1"/>
</dbReference>
<evidence type="ECO:0000256" key="9">
    <source>
        <dbReference type="ARBA" id="ARBA00022490"/>
    </source>
</evidence>
<evidence type="ECO:0000313" key="16">
    <source>
        <dbReference type="EMBL" id="CAB3982413.1"/>
    </source>
</evidence>
<comment type="cofactor">
    <cofactor evidence="4">
        <name>Mg(2+)</name>
        <dbReference type="ChEBI" id="CHEBI:18420"/>
    </cofactor>
</comment>
<dbReference type="InterPro" id="IPR013658">
    <property type="entry name" value="SGL"/>
</dbReference>
<dbReference type="FunFam" id="2.120.10.30:FF:000027">
    <property type="entry name" value="Regucalcin homologue"/>
    <property type="match status" value="1"/>
</dbReference>
<dbReference type="OrthoDB" id="423498at2759"/>
<dbReference type="EMBL" id="CACRXK020000496">
    <property type="protein sequence ID" value="CAB3982413.1"/>
    <property type="molecule type" value="Genomic_DNA"/>
</dbReference>
<evidence type="ECO:0000256" key="15">
    <source>
        <dbReference type="PIRSR" id="PIRSR605511-2"/>
    </source>
</evidence>
<organism evidence="16 17">
    <name type="scientific">Paramuricea clavata</name>
    <name type="common">Red gorgonian</name>
    <name type="synonym">Violescent sea-whip</name>
    <dbReference type="NCBI Taxonomy" id="317549"/>
    <lineage>
        <taxon>Eukaryota</taxon>
        <taxon>Metazoa</taxon>
        <taxon>Cnidaria</taxon>
        <taxon>Anthozoa</taxon>
        <taxon>Octocorallia</taxon>
        <taxon>Malacalcyonacea</taxon>
        <taxon>Plexauridae</taxon>
        <taxon>Paramuricea</taxon>
    </lineage>
</organism>
<evidence type="ECO:0000256" key="6">
    <source>
        <dbReference type="ARBA" id="ARBA00008853"/>
    </source>
</evidence>
<protein>
    <recommendedName>
        <fullName evidence="8">Regucalcin</fullName>
        <ecNumber evidence="7">3.1.1.17</ecNumber>
    </recommendedName>
    <alternativeName>
        <fullName evidence="13">Gluconolactonase</fullName>
    </alternativeName>
</protein>
<comment type="subcellular location">
    <subcellularLocation>
        <location evidence="5">Cytoplasm</location>
    </subcellularLocation>
</comment>
<dbReference type="Proteomes" id="UP001152795">
    <property type="component" value="Unassembled WGS sequence"/>
</dbReference>
<reference evidence="16" key="1">
    <citation type="submission" date="2020-04" db="EMBL/GenBank/DDBJ databases">
        <authorList>
            <person name="Alioto T."/>
            <person name="Alioto T."/>
            <person name="Gomez Garrido J."/>
        </authorList>
    </citation>
    <scope>NUCLEOTIDE SEQUENCE</scope>
    <source>
        <strain evidence="16">A484AB</strain>
    </source>
</reference>
<keyword evidence="17" id="KW-1185">Reference proteome</keyword>
<comment type="cofactor">
    <cofactor evidence="2">
        <name>Ca(2+)</name>
        <dbReference type="ChEBI" id="CHEBI:29108"/>
    </cofactor>
</comment>
<feature type="binding site" evidence="15">
    <location>
        <position position="215"/>
    </location>
    <ligand>
        <name>a divalent metal cation</name>
        <dbReference type="ChEBI" id="CHEBI:60240"/>
    </ligand>
</feature>
<dbReference type="GO" id="GO:0004341">
    <property type="term" value="F:gluconolactonase activity"/>
    <property type="evidence" value="ECO:0007669"/>
    <property type="project" value="UniProtKB-EC"/>
</dbReference>
<keyword evidence="10 15" id="KW-0479">Metal-binding</keyword>
<dbReference type="SUPFAM" id="SSF63829">
    <property type="entry name" value="Calcium-dependent phosphotriesterase"/>
    <property type="match status" value="1"/>
</dbReference>
<dbReference type="PRINTS" id="PR01791">
    <property type="entry name" value="REGUCALCIN"/>
</dbReference>
<evidence type="ECO:0000313" key="17">
    <source>
        <dbReference type="Proteomes" id="UP001152795"/>
    </source>
</evidence>
<accession>A0A7D9DCI1</accession>
<comment type="caution">
    <text evidence="16">The sequence shown here is derived from an EMBL/GenBank/DDBJ whole genome shotgun (WGS) entry which is preliminary data.</text>
</comment>
<dbReference type="Pfam" id="PF08450">
    <property type="entry name" value="SGL"/>
    <property type="match status" value="1"/>
</dbReference>
<comment type="catalytic activity">
    <reaction evidence="1">
        <text>D-glucono-1,5-lactone + H2O = D-gluconate + H(+)</text>
        <dbReference type="Rhea" id="RHEA:10440"/>
        <dbReference type="ChEBI" id="CHEBI:15377"/>
        <dbReference type="ChEBI" id="CHEBI:15378"/>
        <dbReference type="ChEBI" id="CHEBI:16217"/>
        <dbReference type="ChEBI" id="CHEBI:18391"/>
        <dbReference type="EC" id="3.1.1.17"/>
    </reaction>
</comment>
<evidence type="ECO:0000256" key="10">
    <source>
        <dbReference type="ARBA" id="ARBA00022723"/>
    </source>
</evidence>
<evidence type="ECO:0000256" key="14">
    <source>
        <dbReference type="PIRSR" id="PIRSR605511-1"/>
    </source>
</evidence>
<dbReference type="GO" id="GO:0019853">
    <property type="term" value="P:L-ascorbic acid biosynthetic process"/>
    <property type="evidence" value="ECO:0007669"/>
    <property type="project" value="TreeGrafter"/>
</dbReference>
<evidence type="ECO:0000256" key="1">
    <source>
        <dbReference type="ARBA" id="ARBA00001589"/>
    </source>
</evidence>
<evidence type="ECO:0000256" key="8">
    <source>
        <dbReference type="ARBA" id="ARBA00016808"/>
    </source>
</evidence>
<evidence type="ECO:0000256" key="2">
    <source>
        <dbReference type="ARBA" id="ARBA00001913"/>
    </source>
</evidence>
<evidence type="ECO:0000256" key="4">
    <source>
        <dbReference type="ARBA" id="ARBA00001946"/>
    </source>
</evidence>
<dbReference type="AlphaFoldDB" id="A0A7D9DCI1"/>
<dbReference type="GO" id="GO:0005509">
    <property type="term" value="F:calcium ion binding"/>
    <property type="evidence" value="ECO:0007669"/>
    <property type="project" value="InterPro"/>
</dbReference>
<keyword evidence="15" id="KW-0862">Zinc</keyword>
<gene>
    <name evidence="16" type="ORF">PACLA_8A039227</name>
</gene>
<dbReference type="PRINTS" id="PR01790">
    <property type="entry name" value="SMP30FAMILY"/>
</dbReference>